<evidence type="ECO:0000256" key="2">
    <source>
        <dbReference type="ARBA" id="ARBA00023125"/>
    </source>
</evidence>
<evidence type="ECO:0000313" key="8">
    <source>
        <dbReference type="Proteomes" id="UP000612899"/>
    </source>
</evidence>
<dbReference type="Gene3D" id="1.10.357.10">
    <property type="entry name" value="Tetracycline Repressor, domain 2"/>
    <property type="match status" value="1"/>
</dbReference>
<protein>
    <recommendedName>
        <fullName evidence="6">HTH tetR-type domain-containing protein</fullName>
    </recommendedName>
</protein>
<dbReference type="Proteomes" id="UP000612899">
    <property type="component" value="Unassembled WGS sequence"/>
</dbReference>
<evidence type="ECO:0000256" key="5">
    <source>
        <dbReference type="SAM" id="MobiDB-lite"/>
    </source>
</evidence>
<dbReference type="SUPFAM" id="SSF46689">
    <property type="entry name" value="Homeodomain-like"/>
    <property type="match status" value="1"/>
</dbReference>
<dbReference type="InterPro" id="IPR001647">
    <property type="entry name" value="HTH_TetR"/>
</dbReference>
<feature type="domain" description="HTH tetR-type" evidence="6">
    <location>
        <begin position="46"/>
        <end position="106"/>
    </location>
</feature>
<gene>
    <name evidence="7" type="ORF">Rhe02_76300</name>
</gene>
<dbReference type="PROSITE" id="PS50977">
    <property type="entry name" value="HTH_TETR_2"/>
    <property type="match status" value="1"/>
</dbReference>
<accession>A0A8J3QHL3</accession>
<evidence type="ECO:0000313" key="7">
    <source>
        <dbReference type="EMBL" id="GIH09563.1"/>
    </source>
</evidence>
<organism evidence="7 8">
    <name type="scientific">Rhizocola hellebori</name>
    <dbReference type="NCBI Taxonomy" id="1392758"/>
    <lineage>
        <taxon>Bacteria</taxon>
        <taxon>Bacillati</taxon>
        <taxon>Actinomycetota</taxon>
        <taxon>Actinomycetes</taxon>
        <taxon>Micromonosporales</taxon>
        <taxon>Micromonosporaceae</taxon>
        <taxon>Rhizocola</taxon>
    </lineage>
</organism>
<keyword evidence="3" id="KW-0804">Transcription</keyword>
<feature type="region of interest" description="Disordered" evidence="5">
    <location>
        <begin position="231"/>
        <end position="258"/>
    </location>
</feature>
<proteinExistence type="predicted"/>
<dbReference type="PANTHER" id="PTHR30055:SF234">
    <property type="entry name" value="HTH-TYPE TRANSCRIPTIONAL REGULATOR BETI"/>
    <property type="match status" value="1"/>
</dbReference>
<evidence type="ECO:0000259" key="6">
    <source>
        <dbReference type="PROSITE" id="PS50977"/>
    </source>
</evidence>
<dbReference type="PRINTS" id="PR00455">
    <property type="entry name" value="HTHTETR"/>
</dbReference>
<evidence type="ECO:0000256" key="1">
    <source>
        <dbReference type="ARBA" id="ARBA00023015"/>
    </source>
</evidence>
<dbReference type="EMBL" id="BONY01000071">
    <property type="protein sequence ID" value="GIH09563.1"/>
    <property type="molecule type" value="Genomic_DNA"/>
</dbReference>
<sequence length="258" mass="27778">MREANMAMDDAADPRLPLLPGARVARDPARAIKRGPSRIPPDVVAANQRERLFDGLVQMVALKGYPNARVGDICQAAGVTRPAFYAHFEGKEDAFLATYRHGTGVMLGLMAAAFHGAGDWRTGVRNGLDVLLTVLASVPTFASMAIVEIDGVGTAARRERDRMLSRFREFFVSAPRRDQLPDELVESVIGGIYVSIYRQVAAGRTESLRDLLPTLTYFALVPFLGHEESASELLPSPESPATSLPCGATVPMPSVGSA</sequence>
<keyword evidence="1" id="KW-0805">Transcription regulation</keyword>
<evidence type="ECO:0000256" key="3">
    <source>
        <dbReference type="ARBA" id="ARBA00023163"/>
    </source>
</evidence>
<dbReference type="GO" id="GO:0003700">
    <property type="term" value="F:DNA-binding transcription factor activity"/>
    <property type="evidence" value="ECO:0007669"/>
    <property type="project" value="TreeGrafter"/>
</dbReference>
<dbReference type="PANTHER" id="PTHR30055">
    <property type="entry name" value="HTH-TYPE TRANSCRIPTIONAL REGULATOR RUTR"/>
    <property type="match status" value="1"/>
</dbReference>
<reference evidence="7" key="1">
    <citation type="submission" date="2021-01" db="EMBL/GenBank/DDBJ databases">
        <title>Whole genome shotgun sequence of Rhizocola hellebori NBRC 109834.</title>
        <authorList>
            <person name="Komaki H."/>
            <person name="Tamura T."/>
        </authorList>
    </citation>
    <scope>NUCLEOTIDE SEQUENCE</scope>
    <source>
        <strain evidence="7">NBRC 109834</strain>
    </source>
</reference>
<keyword evidence="8" id="KW-1185">Reference proteome</keyword>
<dbReference type="InterPro" id="IPR009057">
    <property type="entry name" value="Homeodomain-like_sf"/>
</dbReference>
<feature type="DNA-binding region" description="H-T-H motif" evidence="4">
    <location>
        <begin position="69"/>
        <end position="88"/>
    </location>
</feature>
<comment type="caution">
    <text evidence="7">The sequence shown here is derived from an EMBL/GenBank/DDBJ whole genome shotgun (WGS) entry which is preliminary data.</text>
</comment>
<dbReference type="Pfam" id="PF00440">
    <property type="entry name" value="TetR_N"/>
    <property type="match status" value="1"/>
</dbReference>
<dbReference type="InterPro" id="IPR050109">
    <property type="entry name" value="HTH-type_TetR-like_transc_reg"/>
</dbReference>
<evidence type="ECO:0000256" key="4">
    <source>
        <dbReference type="PROSITE-ProRule" id="PRU00335"/>
    </source>
</evidence>
<dbReference type="GO" id="GO:0000976">
    <property type="term" value="F:transcription cis-regulatory region binding"/>
    <property type="evidence" value="ECO:0007669"/>
    <property type="project" value="TreeGrafter"/>
</dbReference>
<dbReference type="AlphaFoldDB" id="A0A8J3QHL3"/>
<name>A0A8J3QHL3_9ACTN</name>
<keyword evidence="2 4" id="KW-0238">DNA-binding</keyword>
<feature type="compositionally biased region" description="Low complexity" evidence="5">
    <location>
        <begin position="231"/>
        <end position="245"/>
    </location>
</feature>